<dbReference type="InterPro" id="IPR056934">
    <property type="entry name" value="SH3_Rv0428c"/>
</dbReference>
<dbReference type="Pfam" id="PF24551">
    <property type="entry name" value="SH3_Rv0428c"/>
    <property type="match status" value="1"/>
</dbReference>
<protein>
    <recommendedName>
        <fullName evidence="1">N-acetyltransferase domain-containing protein</fullName>
    </recommendedName>
</protein>
<accession>A0A6J4L9R8</accession>
<dbReference type="InterPro" id="IPR016181">
    <property type="entry name" value="Acyl_CoA_acyltransferase"/>
</dbReference>
<dbReference type="PROSITE" id="PS51186">
    <property type="entry name" value="GNAT"/>
    <property type="match status" value="1"/>
</dbReference>
<gene>
    <name evidence="2" type="ORF">AVDCRST_MAG29-748</name>
</gene>
<dbReference type="Pfam" id="PF24553">
    <property type="entry name" value="Rv0428c_C"/>
    <property type="match status" value="1"/>
</dbReference>
<dbReference type="SUPFAM" id="SSF55729">
    <property type="entry name" value="Acyl-CoA N-acyltransferases (Nat)"/>
    <property type="match status" value="1"/>
</dbReference>
<dbReference type="AlphaFoldDB" id="A0A6J4L9R8"/>
<proteinExistence type="predicted"/>
<dbReference type="InterPro" id="IPR000182">
    <property type="entry name" value="GNAT_dom"/>
</dbReference>
<evidence type="ECO:0000313" key="2">
    <source>
        <dbReference type="EMBL" id="CAA9326122.1"/>
    </source>
</evidence>
<dbReference type="Gene3D" id="3.40.630.30">
    <property type="match status" value="1"/>
</dbReference>
<dbReference type="EMBL" id="CADCUG010000042">
    <property type="protein sequence ID" value="CAA9326122.1"/>
    <property type="molecule type" value="Genomic_DNA"/>
</dbReference>
<organism evidence="2">
    <name type="scientific">uncultured Nocardioidaceae bacterium</name>
    <dbReference type="NCBI Taxonomy" id="253824"/>
    <lineage>
        <taxon>Bacteria</taxon>
        <taxon>Bacillati</taxon>
        <taxon>Actinomycetota</taxon>
        <taxon>Actinomycetes</taxon>
        <taxon>Propionibacteriales</taxon>
        <taxon>Nocardioidaceae</taxon>
        <taxon>environmental samples</taxon>
    </lineage>
</organism>
<dbReference type="CDD" id="cd04301">
    <property type="entry name" value="NAT_SF"/>
    <property type="match status" value="1"/>
</dbReference>
<dbReference type="GO" id="GO:0016747">
    <property type="term" value="F:acyltransferase activity, transferring groups other than amino-acyl groups"/>
    <property type="evidence" value="ECO:0007669"/>
    <property type="project" value="InterPro"/>
</dbReference>
<feature type="domain" description="N-acetyltransferase" evidence="1">
    <location>
        <begin position="178"/>
        <end position="330"/>
    </location>
</feature>
<evidence type="ECO:0000259" key="1">
    <source>
        <dbReference type="PROSITE" id="PS51186"/>
    </source>
</evidence>
<reference evidence="2" key="1">
    <citation type="submission" date="2020-02" db="EMBL/GenBank/DDBJ databases">
        <authorList>
            <person name="Meier V. D."/>
        </authorList>
    </citation>
    <scope>NUCLEOTIDE SEQUENCE</scope>
    <source>
        <strain evidence="2">AVDCRST_MAG29</strain>
    </source>
</reference>
<sequence>MPSLPIGRRASVRVRLPAGSISTDVVGTITAVDEHTVTLRRRDGSTERLLRRDVVAARLLADAGPPRRTDGEQLQRLAAVAWPAPVTEPLGDWLLRAAGGFTGRANSASISGDPGVPVAEALHSIQRFYARHELPARAQVVSGSRWESVFTGAGWQPAGGGAGAPYPGAVVLTATVAEALAACSPVDPVPVREQLSDEWLQRYSRTAAMLRAGEDLTAARQVLTGRAALQAGTVDAVGLAQLDAAPGQPALAVGRMVVTGAWASMACVEVDPGHRREGLGQRVVRTLLSWSQAHGARWCFLQMLPDNAAALALYASYGFREHSSYRYLSP</sequence>
<name>A0A6J4L9R8_9ACTN</name>
<dbReference type="InterPro" id="IPR056935">
    <property type="entry name" value="Rv0428c-like_C"/>
</dbReference>